<evidence type="ECO:0000313" key="1">
    <source>
        <dbReference type="EMBL" id="MBW32659.1"/>
    </source>
</evidence>
<dbReference type="EMBL" id="GGFM01011908">
    <property type="protein sequence ID" value="MBW32659.1"/>
    <property type="molecule type" value="Transcribed_RNA"/>
</dbReference>
<proteinExistence type="predicted"/>
<accession>A0A2M3ZVX7</accession>
<dbReference type="AlphaFoldDB" id="A0A2M3ZVX7"/>
<name>A0A2M3ZVX7_9DIPT</name>
<organism evidence="1">
    <name type="scientific">Anopheles braziliensis</name>
    <dbReference type="NCBI Taxonomy" id="58242"/>
    <lineage>
        <taxon>Eukaryota</taxon>
        <taxon>Metazoa</taxon>
        <taxon>Ecdysozoa</taxon>
        <taxon>Arthropoda</taxon>
        <taxon>Hexapoda</taxon>
        <taxon>Insecta</taxon>
        <taxon>Pterygota</taxon>
        <taxon>Neoptera</taxon>
        <taxon>Endopterygota</taxon>
        <taxon>Diptera</taxon>
        <taxon>Nematocera</taxon>
        <taxon>Culicoidea</taxon>
        <taxon>Culicidae</taxon>
        <taxon>Anophelinae</taxon>
        <taxon>Anopheles</taxon>
    </lineage>
</organism>
<sequence length="69" mass="8003">MYTLCACIYICMYVSLYSNAVYRRCNVFILEVLRAPFSERLRTPSKHAHILLYAAIDTLFRVTLGHTAE</sequence>
<reference evidence="1" key="1">
    <citation type="submission" date="2018-01" db="EMBL/GenBank/DDBJ databases">
        <title>An insight into the sialome of Amazonian anophelines.</title>
        <authorList>
            <person name="Ribeiro J.M."/>
            <person name="Scarpassa V."/>
            <person name="Calvo E."/>
        </authorList>
    </citation>
    <scope>NUCLEOTIDE SEQUENCE</scope>
    <source>
        <tissue evidence="1">Salivary glands</tissue>
    </source>
</reference>
<protein>
    <submittedName>
        <fullName evidence="1">Putative secreted peptide</fullName>
    </submittedName>
</protein>